<keyword evidence="8" id="KW-1278">Translocase</keyword>
<dbReference type="GO" id="GO:0034040">
    <property type="term" value="F:ATPase-coupled lipid transmembrane transporter activity"/>
    <property type="evidence" value="ECO:0007669"/>
    <property type="project" value="TreeGrafter"/>
</dbReference>
<feature type="domain" description="ABC transmembrane type-1" evidence="14">
    <location>
        <begin position="46"/>
        <end position="327"/>
    </location>
</feature>
<evidence type="ECO:0000313" key="16">
    <source>
        <dbReference type="Proteomes" id="UP000199707"/>
    </source>
</evidence>
<evidence type="ECO:0000256" key="11">
    <source>
        <dbReference type="ARBA" id="ARBA00023455"/>
    </source>
</evidence>
<proteinExistence type="inferred from homology"/>
<evidence type="ECO:0000256" key="7">
    <source>
        <dbReference type="ARBA" id="ARBA00022840"/>
    </source>
</evidence>
<dbReference type="Gene3D" id="3.40.50.300">
    <property type="entry name" value="P-loop containing nucleotide triphosphate hydrolases"/>
    <property type="match status" value="1"/>
</dbReference>
<evidence type="ECO:0000256" key="8">
    <source>
        <dbReference type="ARBA" id="ARBA00022967"/>
    </source>
</evidence>
<dbReference type="PROSITE" id="PS50929">
    <property type="entry name" value="ABC_TM1F"/>
    <property type="match status" value="1"/>
</dbReference>
<organism evidence="15 16">
    <name type="scientific">Mycolicibacterium fluoranthenivorans</name>
    <dbReference type="NCBI Taxonomy" id="258505"/>
    <lineage>
        <taxon>Bacteria</taxon>
        <taxon>Bacillati</taxon>
        <taxon>Actinomycetota</taxon>
        <taxon>Actinomycetes</taxon>
        <taxon>Mycobacteriales</taxon>
        <taxon>Mycobacteriaceae</taxon>
        <taxon>Mycolicibacterium</taxon>
    </lineage>
</organism>
<keyword evidence="5 12" id="KW-0812">Transmembrane</keyword>
<dbReference type="InterPro" id="IPR027417">
    <property type="entry name" value="P-loop_NTPase"/>
</dbReference>
<sequence>MSRSGEELQEQLSESEDKQILPVATGRETWIWLRRELRSRTAALSATILVGILAAAATVLPVYVLGVLVDRIIDGSPSSVIVTVALVLGAAALVGGAATGWSNYLIGRLGAVMLADLRETGVNRALALPSTTVERVGRGDLLSRVSTDVATIAKAVTDVFPTMFSALMLAALTLVSMLGLDWRLALAGAVSIPFYLLALRWYLPRSAPRYAQERRVIAERSQVLMESMLGAPTVHAYHAHTVHQDGIEDASARVRDISIGVFTFFTRFVGRINRAEFIGLSVILVAGYWLVQHGSVTVGQTTAAALLFHRLFGPISMLLFTVDEAQDAGASLARLVGLVSIPRPPAVEHPSRVPRDTALDLTDLEFSYDGEHPVLHGVAVRVAPGQRVALVGSTGAGKSTVAGIAAGVLTPQHGSVRIGGTPLADLTPEQRRKHVAIISQDVHVFAGTLADDLRLAKPDATDAEVLAALDTVGAGDWVAALEDGVQTVVGEGGHELTSAQAQQLALARLLLLDPAVAILDEATAEAGSLGARDLERAAAAVTEGRTTLVVAHRLTQAATADRIVVMAHGDIIEEGTHAELISAQGRYAQLWRAWAAHHTDAERTDA</sequence>
<comment type="similarity">
    <text evidence="11">Belongs to the ABC transporter superfamily. Siderophore-Fe(3+) uptake transporter (SIUT) (TC 3.A.1.21) family.</text>
</comment>
<feature type="transmembrane region" description="Helical" evidence="12">
    <location>
        <begin position="275"/>
        <end position="291"/>
    </location>
</feature>
<feature type="transmembrane region" description="Helical" evidence="12">
    <location>
        <begin position="80"/>
        <end position="101"/>
    </location>
</feature>
<feature type="transmembrane region" description="Helical" evidence="12">
    <location>
        <begin position="42"/>
        <end position="68"/>
    </location>
</feature>
<dbReference type="AlphaFoldDB" id="A0A1G4VT67"/>
<protein>
    <submittedName>
        <fullName evidence="15">ATP-binding cassette, subfamily C</fullName>
    </submittedName>
</protein>
<feature type="transmembrane region" description="Helical" evidence="12">
    <location>
        <begin position="159"/>
        <end position="178"/>
    </location>
</feature>
<dbReference type="EMBL" id="FMUB01000003">
    <property type="protein sequence ID" value="SCX10972.1"/>
    <property type="molecule type" value="Genomic_DNA"/>
</dbReference>
<dbReference type="InterPro" id="IPR011527">
    <property type="entry name" value="ABC1_TM_dom"/>
</dbReference>
<dbReference type="InterPro" id="IPR003593">
    <property type="entry name" value="AAA+_ATPase"/>
</dbReference>
<evidence type="ECO:0000256" key="12">
    <source>
        <dbReference type="SAM" id="Phobius"/>
    </source>
</evidence>
<dbReference type="PROSITE" id="PS50893">
    <property type="entry name" value="ABC_TRANSPORTER_2"/>
    <property type="match status" value="1"/>
</dbReference>
<dbReference type="PANTHER" id="PTHR24221">
    <property type="entry name" value="ATP-BINDING CASSETTE SUB-FAMILY B"/>
    <property type="match status" value="1"/>
</dbReference>
<name>A0A1G4VT67_9MYCO</name>
<evidence type="ECO:0000256" key="5">
    <source>
        <dbReference type="ARBA" id="ARBA00022692"/>
    </source>
</evidence>
<evidence type="ECO:0000256" key="9">
    <source>
        <dbReference type="ARBA" id="ARBA00022989"/>
    </source>
</evidence>
<dbReference type="SUPFAM" id="SSF52540">
    <property type="entry name" value="P-loop containing nucleoside triphosphate hydrolases"/>
    <property type="match status" value="1"/>
</dbReference>
<evidence type="ECO:0000256" key="10">
    <source>
        <dbReference type="ARBA" id="ARBA00023136"/>
    </source>
</evidence>
<feature type="transmembrane region" description="Helical" evidence="12">
    <location>
        <begin position="184"/>
        <end position="203"/>
    </location>
</feature>
<feature type="domain" description="ABC transporter" evidence="13">
    <location>
        <begin position="359"/>
        <end position="593"/>
    </location>
</feature>
<evidence type="ECO:0000256" key="2">
    <source>
        <dbReference type="ARBA" id="ARBA00022448"/>
    </source>
</evidence>
<keyword evidence="7 15" id="KW-0067">ATP-binding</keyword>
<keyword evidence="9 12" id="KW-1133">Transmembrane helix</keyword>
<evidence type="ECO:0000256" key="4">
    <source>
        <dbReference type="ARBA" id="ARBA00022519"/>
    </source>
</evidence>
<evidence type="ECO:0000259" key="14">
    <source>
        <dbReference type="PROSITE" id="PS50929"/>
    </source>
</evidence>
<dbReference type="RefSeq" id="WP_090355125.1">
    <property type="nucleotide sequence ID" value="NZ_FMUB01000003.1"/>
</dbReference>
<dbReference type="Proteomes" id="UP000199707">
    <property type="component" value="Unassembled WGS sequence"/>
</dbReference>
<reference evidence="16" key="1">
    <citation type="submission" date="2016-10" db="EMBL/GenBank/DDBJ databases">
        <authorList>
            <person name="Varghese N."/>
            <person name="Submissions S."/>
        </authorList>
    </citation>
    <scope>NUCLEOTIDE SEQUENCE [LARGE SCALE GENOMIC DNA]</scope>
    <source>
        <strain evidence="16">UNC267MFSha1.1M11</strain>
    </source>
</reference>
<dbReference type="GO" id="GO:0005886">
    <property type="term" value="C:plasma membrane"/>
    <property type="evidence" value="ECO:0007669"/>
    <property type="project" value="UniProtKB-SubCell"/>
</dbReference>
<dbReference type="Pfam" id="PF00664">
    <property type="entry name" value="ABC_membrane"/>
    <property type="match status" value="1"/>
</dbReference>
<keyword evidence="6" id="KW-0547">Nucleotide-binding</keyword>
<evidence type="ECO:0000256" key="1">
    <source>
        <dbReference type="ARBA" id="ARBA00004429"/>
    </source>
</evidence>
<accession>A0A1G4VT67</accession>
<dbReference type="SMART" id="SM00382">
    <property type="entry name" value="AAA"/>
    <property type="match status" value="1"/>
</dbReference>
<evidence type="ECO:0000313" key="15">
    <source>
        <dbReference type="EMBL" id="SCX10972.1"/>
    </source>
</evidence>
<dbReference type="CDD" id="cd07346">
    <property type="entry name" value="ABC_6TM_exporters"/>
    <property type="match status" value="1"/>
</dbReference>
<gene>
    <name evidence="15" type="ORF">SAMN02799620_01484</name>
</gene>
<dbReference type="FunFam" id="3.40.50.300:FF:001001">
    <property type="entry name" value="Multidrug ABC transporter ATP-binding protein"/>
    <property type="match status" value="1"/>
</dbReference>
<evidence type="ECO:0000256" key="6">
    <source>
        <dbReference type="ARBA" id="ARBA00022741"/>
    </source>
</evidence>
<dbReference type="InterPro" id="IPR039421">
    <property type="entry name" value="Type_1_exporter"/>
</dbReference>
<dbReference type="GO" id="GO:0005524">
    <property type="term" value="F:ATP binding"/>
    <property type="evidence" value="ECO:0007669"/>
    <property type="project" value="UniProtKB-KW"/>
</dbReference>
<dbReference type="STRING" id="1502745.SAMN02799620_01484"/>
<dbReference type="SUPFAM" id="SSF90123">
    <property type="entry name" value="ABC transporter transmembrane region"/>
    <property type="match status" value="1"/>
</dbReference>
<keyword evidence="4" id="KW-0997">Cell inner membrane</keyword>
<dbReference type="Pfam" id="PF00005">
    <property type="entry name" value="ABC_tran"/>
    <property type="match status" value="1"/>
</dbReference>
<comment type="subcellular location">
    <subcellularLocation>
        <location evidence="1">Cell inner membrane</location>
        <topology evidence="1">Multi-pass membrane protein</topology>
    </subcellularLocation>
</comment>
<keyword evidence="2" id="KW-0813">Transport</keyword>
<dbReference type="PANTHER" id="PTHR24221:SF654">
    <property type="entry name" value="ATP-BINDING CASSETTE SUB-FAMILY B MEMBER 6"/>
    <property type="match status" value="1"/>
</dbReference>
<dbReference type="GO" id="GO:0140359">
    <property type="term" value="F:ABC-type transporter activity"/>
    <property type="evidence" value="ECO:0007669"/>
    <property type="project" value="InterPro"/>
</dbReference>
<dbReference type="InterPro" id="IPR003439">
    <property type="entry name" value="ABC_transporter-like_ATP-bd"/>
</dbReference>
<dbReference type="GO" id="GO:0016887">
    <property type="term" value="F:ATP hydrolysis activity"/>
    <property type="evidence" value="ECO:0007669"/>
    <property type="project" value="InterPro"/>
</dbReference>
<evidence type="ECO:0000259" key="13">
    <source>
        <dbReference type="PROSITE" id="PS50893"/>
    </source>
</evidence>
<evidence type="ECO:0000256" key="3">
    <source>
        <dbReference type="ARBA" id="ARBA00022475"/>
    </source>
</evidence>
<dbReference type="InterPro" id="IPR036640">
    <property type="entry name" value="ABC1_TM_sf"/>
</dbReference>
<keyword evidence="10 12" id="KW-0472">Membrane</keyword>
<keyword evidence="3" id="KW-1003">Cell membrane</keyword>
<dbReference type="Gene3D" id="1.20.1560.10">
    <property type="entry name" value="ABC transporter type 1, transmembrane domain"/>
    <property type="match status" value="1"/>
</dbReference>